<sequence length="358" mass="39253">MPLLLSRLGWEWRSDVRVVYRWKSCICGTEQNGEWVSTVSPLATLTDDNLWETDRSEPEESKYRSSVCLISQQANPSFSIRRLTLFNNTADIAKGLLIANPYVELCTNNQHFEQPFLTTDDNEMLACNGTTTTAVTIFSIFPFSLTFYLSVSESESEECGVPSLQMLSQGSDKAVFVCLSPVLTESEECSVEEHANSVNNKSSALSSSTSRLACLLLVDESASASIDGQVGSGMETDSSDAVKIVDGRLVTFQVNSPAVSDINNRTSFLSAHSFAALSITESSFAEITSTLLQSSVHHICRQLVAHCSDLPQRIIRKRISDLRSSFVKLSQIAHEPSQRSTPTLLRGRSLVSVNDASV</sequence>
<protein>
    <submittedName>
        <fullName evidence="1">Uncharacterized protein</fullName>
    </submittedName>
</protein>
<keyword evidence="2" id="KW-1185">Reference proteome</keyword>
<organism evidence="1 2">
    <name type="scientific">Blattamonas nauphoetae</name>
    <dbReference type="NCBI Taxonomy" id="2049346"/>
    <lineage>
        <taxon>Eukaryota</taxon>
        <taxon>Metamonada</taxon>
        <taxon>Preaxostyla</taxon>
        <taxon>Oxymonadida</taxon>
        <taxon>Blattamonas</taxon>
    </lineage>
</organism>
<accession>A0ABQ9X3W6</accession>
<reference evidence="1 2" key="1">
    <citation type="journal article" date="2022" name="bioRxiv">
        <title>Genomics of Preaxostyla Flagellates Illuminates Evolutionary Transitions and the Path Towards Mitochondrial Loss.</title>
        <authorList>
            <person name="Novak L.V.F."/>
            <person name="Treitli S.C."/>
            <person name="Pyrih J."/>
            <person name="Halakuc P."/>
            <person name="Pipaliya S.V."/>
            <person name="Vacek V."/>
            <person name="Brzon O."/>
            <person name="Soukal P."/>
            <person name="Eme L."/>
            <person name="Dacks J.B."/>
            <person name="Karnkowska A."/>
            <person name="Elias M."/>
            <person name="Hampl V."/>
        </authorList>
    </citation>
    <scope>NUCLEOTIDE SEQUENCE [LARGE SCALE GENOMIC DNA]</scope>
    <source>
        <strain evidence="1">NAU3</strain>
        <tissue evidence="1">Gut</tissue>
    </source>
</reference>
<dbReference type="Proteomes" id="UP001281761">
    <property type="component" value="Unassembled WGS sequence"/>
</dbReference>
<comment type="caution">
    <text evidence="1">The sequence shown here is derived from an EMBL/GenBank/DDBJ whole genome shotgun (WGS) entry which is preliminary data.</text>
</comment>
<dbReference type="EMBL" id="JARBJD010000230">
    <property type="protein sequence ID" value="KAK2946372.1"/>
    <property type="molecule type" value="Genomic_DNA"/>
</dbReference>
<evidence type="ECO:0000313" key="2">
    <source>
        <dbReference type="Proteomes" id="UP001281761"/>
    </source>
</evidence>
<proteinExistence type="predicted"/>
<evidence type="ECO:0000313" key="1">
    <source>
        <dbReference type="EMBL" id="KAK2946372.1"/>
    </source>
</evidence>
<gene>
    <name evidence="1" type="ORF">BLNAU_18733</name>
</gene>
<name>A0ABQ9X3W6_9EUKA</name>